<evidence type="ECO:0000313" key="3">
    <source>
        <dbReference type="EMBL" id="RNE63794.1"/>
    </source>
</evidence>
<dbReference type="Proteomes" id="UP000279859">
    <property type="component" value="Unassembled WGS sequence"/>
</dbReference>
<evidence type="ECO:0000256" key="1">
    <source>
        <dbReference type="SAM" id="MobiDB-lite"/>
    </source>
</evidence>
<dbReference type="InterPro" id="IPR025339">
    <property type="entry name" value="DUF4245"/>
</dbReference>
<proteinExistence type="predicted"/>
<feature type="compositionally biased region" description="Basic and acidic residues" evidence="1">
    <location>
        <begin position="19"/>
        <end position="36"/>
    </location>
</feature>
<name>A0A3M8LGJ4_9MICO</name>
<gene>
    <name evidence="3" type="ORF">EEJ31_06085</name>
</gene>
<dbReference type="Pfam" id="PF14030">
    <property type="entry name" value="DUF4245"/>
    <property type="match status" value="1"/>
</dbReference>
<feature type="region of interest" description="Disordered" evidence="1">
    <location>
        <begin position="1"/>
        <end position="36"/>
    </location>
</feature>
<keyword evidence="2" id="KW-0812">Transmembrane</keyword>
<comment type="caution">
    <text evidence="3">The sequence shown here is derived from an EMBL/GenBank/DDBJ whole genome shotgun (WGS) entry which is preliminary data.</text>
</comment>
<sequence>MSIHSMASRKTPRVVAELGRPETPEETAARKARDSRNYRSRKTVNNLVYSLLVTLVVVFIVVLFVPRSDTSLVKPVDYHQIAAQTQAGLDVPLADPVLPEGWRANAATWHTGSNDRVRSWYIGLLTPSDGFIGLTQAQDANPTWLADQLQNQLASGTVVVDGVTWDVYRNARPAADRGNFDYALVTAGGSSTYLLVGTAPEDEFEVLARALSGQVQETTGG</sequence>
<evidence type="ECO:0000313" key="4">
    <source>
        <dbReference type="Proteomes" id="UP000279859"/>
    </source>
</evidence>
<accession>A0A3M8LGJ4</accession>
<keyword evidence="2" id="KW-1133">Transmembrane helix</keyword>
<keyword evidence="2" id="KW-0472">Membrane</keyword>
<keyword evidence="4" id="KW-1185">Reference proteome</keyword>
<feature type="transmembrane region" description="Helical" evidence="2">
    <location>
        <begin position="46"/>
        <end position="65"/>
    </location>
</feature>
<organism evidence="3 4">
    <name type="scientific">Cryobacterium tepidiphilum</name>
    <dbReference type="NCBI Taxonomy" id="2486026"/>
    <lineage>
        <taxon>Bacteria</taxon>
        <taxon>Bacillati</taxon>
        <taxon>Actinomycetota</taxon>
        <taxon>Actinomycetes</taxon>
        <taxon>Micrococcales</taxon>
        <taxon>Microbacteriaceae</taxon>
        <taxon>Cryobacterium</taxon>
    </lineage>
</organism>
<protein>
    <submittedName>
        <fullName evidence="3">DUF4245 domain-containing protein</fullName>
    </submittedName>
</protein>
<dbReference type="EMBL" id="RDSR01000007">
    <property type="protein sequence ID" value="RNE63794.1"/>
    <property type="molecule type" value="Genomic_DNA"/>
</dbReference>
<evidence type="ECO:0000256" key="2">
    <source>
        <dbReference type="SAM" id="Phobius"/>
    </source>
</evidence>
<dbReference type="AlphaFoldDB" id="A0A3M8LGJ4"/>
<reference evidence="3 4" key="1">
    <citation type="submission" date="2018-11" db="EMBL/GenBank/DDBJ databases">
        <title>Cryobacterium sp. nov., isolated from rhizosphere soil of lettuce.</title>
        <authorList>
            <person name="Wang Y."/>
        </authorList>
    </citation>
    <scope>NUCLEOTIDE SEQUENCE [LARGE SCALE GENOMIC DNA]</scope>
    <source>
        <strain evidence="3 4">NEAU-85</strain>
    </source>
</reference>